<gene>
    <name evidence="1" type="ORF">F53441_12667</name>
</gene>
<evidence type="ECO:0000313" key="1">
    <source>
        <dbReference type="EMBL" id="KAF4439116.1"/>
    </source>
</evidence>
<organism evidence="1 2">
    <name type="scientific">Fusarium austroafricanum</name>
    <dbReference type="NCBI Taxonomy" id="2364996"/>
    <lineage>
        <taxon>Eukaryota</taxon>
        <taxon>Fungi</taxon>
        <taxon>Dikarya</taxon>
        <taxon>Ascomycota</taxon>
        <taxon>Pezizomycotina</taxon>
        <taxon>Sordariomycetes</taxon>
        <taxon>Hypocreomycetidae</taxon>
        <taxon>Hypocreales</taxon>
        <taxon>Nectriaceae</taxon>
        <taxon>Fusarium</taxon>
        <taxon>Fusarium concolor species complex</taxon>
    </lineage>
</organism>
<reference evidence="1" key="1">
    <citation type="submission" date="2020-01" db="EMBL/GenBank/DDBJ databases">
        <title>Identification and distribution of gene clusters putatively required for synthesis of sphingolipid metabolism inhibitors in phylogenetically diverse species of the filamentous fungus Fusarium.</title>
        <authorList>
            <person name="Kim H.-S."/>
            <person name="Busman M."/>
            <person name="Brown D.W."/>
            <person name="Divon H."/>
            <person name="Uhlig S."/>
            <person name="Proctor R.H."/>
        </authorList>
    </citation>
    <scope>NUCLEOTIDE SEQUENCE</scope>
    <source>
        <strain evidence="1">NRRL 53441</strain>
    </source>
</reference>
<comment type="caution">
    <text evidence="1">The sequence shown here is derived from an EMBL/GenBank/DDBJ whole genome shotgun (WGS) entry which is preliminary data.</text>
</comment>
<dbReference type="EMBL" id="JAADJG010000701">
    <property type="protein sequence ID" value="KAF4439116.1"/>
    <property type="molecule type" value="Genomic_DNA"/>
</dbReference>
<sequence length="161" mass="18489">MVRAKGIYEEDLRRLKNLVDVKKKLEPTPEVSKNMIVGPLDASVRYISRMCGIDANPEPESVSHALACATDVRILRDQGQLPSAHIDRTRLKVRDIKKSGIIVDRMLVLGAIYHIEMFLYTHGNAKLLPKIETERHNLRRFILHEAKKEQARELKRIDEEG</sequence>
<name>A0A8H4JW91_9HYPO</name>
<proteinExistence type="predicted"/>
<dbReference type="Proteomes" id="UP000605986">
    <property type="component" value="Unassembled WGS sequence"/>
</dbReference>
<keyword evidence="2" id="KW-1185">Reference proteome</keyword>
<accession>A0A8H4JW91</accession>
<protein>
    <submittedName>
        <fullName evidence="1">Uncharacterized protein</fullName>
    </submittedName>
</protein>
<evidence type="ECO:0000313" key="2">
    <source>
        <dbReference type="Proteomes" id="UP000605986"/>
    </source>
</evidence>
<dbReference type="AlphaFoldDB" id="A0A8H4JW91"/>